<dbReference type="Pfam" id="PF00072">
    <property type="entry name" value="Response_reg"/>
    <property type="match status" value="1"/>
</dbReference>
<evidence type="ECO:0000313" key="10">
    <source>
        <dbReference type="Proteomes" id="UP000662957"/>
    </source>
</evidence>
<dbReference type="Gene3D" id="3.30.565.10">
    <property type="entry name" value="Histidine kinase-like ATPase, C-terminal domain"/>
    <property type="match status" value="1"/>
</dbReference>
<protein>
    <recommendedName>
        <fullName evidence="2">histidine kinase</fullName>
        <ecNumber evidence="2">2.7.13.3</ecNumber>
    </recommendedName>
</protein>
<dbReference type="SUPFAM" id="SSF47384">
    <property type="entry name" value="Homodimeric domain of signal transducing histidine kinase"/>
    <property type="match status" value="1"/>
</dbReference>
<feature type="transmembrane region" description="Helical" evidence="6">
    <location>
        <begin position="130"/>
        <end position="151"/>
    </location>
</feature>
<dbReference type="RefSeq" id="WP_205682204.1">
    <property type="nucleotide sequence ID" value="NZ_CP070968.1"/>
</dbReference>
<organism evidence="9 10">
    <name type="scientific">Brevundimonas fontaquae</name>
    <dbReference type="NCBI Taxonomy" id="2813778"/>
    <lineage>
        <taxon>Bacteria</taxon>
        <taxon>Pseudomonadati</taxon>
        <taxon>Pseudomonadota</taxon>
        <taxon>Alphaproteobacteria</taxon>
        <taxon>Caulobacterales</taxon>
        <taxon>Caulobacteraceae</taxon>
        <taxon>Brevundimonas</taxon>
    </lineage>
</organism>
<dbReference type="CDD" id="cd16922">
    <property type="entry name" value="HATPase_EvgS-ArcB-TorS-like"/>
    <property type="match status" value="1"/>
</dbReference>
<comment type="catalytic activity">
    <reaction evidence="1">
        <text>ATP + protein L-histidine = ADP + protein N-phospho-L-histidine.</text>
        <dbReference type="EC" id="2.7.13.3"/>
    </reaction>
</comment>
<dbReference type="Gene3D" id="1.10.287.130">
    <property type="match status" value="1"/>
</dbReference>
<dbReference type="InterPro" id="IPR004358">
    <property type="entry name" value="Sig_transdc_His_kin-like_C"/>
</dbReference>
<keyword evidence="3 5" id="KW-0597">Phosphoprotein</keyword>
<feature type="domain" description="Response regulatory" evidence="8">
    <location>
        <begin position="446"/>
        <end position="565"/>
    </location>
</feature>
<dbReference type="InterPro" id="IPR036097">
    <property type="entry name" value="HisK_dim/P_sf"/>
</dbReference>
<dbReference type="PRINTS" id="PR00344">
    <property type="entry name" value="BCTRLSENSOR"/>
</dbReference>
<dbReference type="InterPro" id="IPR003594">
    <property type="entry name" value="HATPase_dom"/>
</dbReference>
<dbReference type="CDD" id="cd00082">
    <property type="entry name" value="HisKA"/>
    <property type="match status" value="1"/>
</dbReference>
<dbReference type="Proteomes" id="UP000662957">
    <property type="component" value="Chromosome"/>
</dbReference>
<proteinExistence type="predicted"/>
<dbReference type="SMART" id="SM00388">
    <property type="entry name" value="HisKA"/>
    <property type="match status" value="1"/>
</dbReference>
<feature type="transmembrane region" description="Helical" evidence="6">
    <location>
        <begin position="76"/>
        <end position="96"/>
    </location>
</feature>
<dbReference type="InterPro" id="IPR036890">
    <property type="entry name" value="HATPase_C_sf"/>
</dbReference>
<dbReference type="EC" id="2.7.13.3" evidence="2"/>
<sequence length="566" mass="60511">MNQGDLSRLGGAMAARARQWRTRIGLGAVIAVAFFTMTGWLFALGWLLVYSILQALEFWGFRASRKSEDWTPSTVWAWWAVGFIALNNLVFGAFAVRQAVGGEDLSVIVAILVMAGAIVNGVIACAGSRHLTWASILPHIGCFCAVTASVLMAGHPPWLTAQMGVAGLLFVVLASVASRQLAQKLQVMEEGRLTAESANVSKSQFLANMSHEIRTPLNGVVSMAHLLARSPLSAPDRELVQIIQSSADTLTTLLSDILDMARIEAGEVTLEYVPYHFGDMVRSACALFTLRAQEKGVAMVLELPEDADRFVSGDGNRLRQVLNNLISNAVKFTTRGQVTVIVTLPEAGCVRVVVADTGVGFDPQACGDLFARFQQADGTITRKFGGSGLGLAISHELVCLMDGRIGYDSVAGEGSTFWVDLPFEPCAPSGVIVLDGDEIGIDRPLAVLVADDHPINLKVATMILEQTGSRCTTAVDGAEAVAAFQSGRFDLVLMDMQMPVMDGLTAVREIRALEERSGLARTPIAILSANAMPEHIAAASDAGADEHLSKPVRPADLIRLVSRLTV</sequence>
<dbReference type="InterPro" id="IPR003661">
    <property type="entry name" value="HisK_dim/P_dom"/>
</dbReference>
<dbReference type="InterPro" id="IPR005467">
    <property type="entry name" value="His_kinase_dom"/>
</dbReference>
<evidence type="ECO:0000256" key="3">
    <source>
        <dbReference type="ARBA" id="ARBA00022553"/>
    </source>
</evidence>
<keyword evidence="10" id="KW-1185">Reference proteome</keyword>
<dbReference type="Pfam" id="PF00512">
    <property type="entry name" value="HisKA"/>
    <property type="match status" value="1"/>
</dbReference>
<evidence type="ECO:0000259" key="7">
    <source>
        <dbReference type="PROSITE" id="PS50109"/>
    </source>
</evidence>
<dbReference type="PROSITE" id="PS50109">
    <property type="entry name" value="HIS_KIN"/>
    <property type="match status" value="1"/>
</dbReference>
<feature type="transmembrane region" description="Helical" evidence="6">
    <location>
        <begin position="105"/>
        <end position="124"/>
    </location>
</feature>
<dbReference type="Gene3D" id="3.40.50.2300">
    <property type="match status" value="1"/>
</dbReference>
<dbReference type="PROSITE" id="PS50110">
    <property type="entry name" value="RESPONSE_REGULATORY"/>
    <property type="match status" value="1"/>
</dbReference>
<feature type="transmembrane region" description="Helical" evidence="6">
    <location>
        <begin position="158"/>
        <end position="177"/>
    </location>
</feature>
<feature type="transmembrane region" description="Helical" evidence="6">
    <location>
        <begin position="26"/>
        <end position="56"/>
    </location>
</feature>
<reference evidence="9 10" key="1">
    <citation type="submission" date="2021-02" db="EMBL/GenBank/DDBJ databases">
        <title>Brevundimonas sp. CS1 genome sequence.</title>
        <authorList>
            <person name="Lee K."/>
            <person name="Choi Y.-J."/>
            <person name="Son H.-R."/>
        </authorList>
    </citation>
    <scope>NUCLEOTIDE SEQUENCE [LARGE SCALE GENOMIC DNA]</scope>
    <source>
        <strain evidence="9 10">CS1</strain>
    </source>
</reference>
<evidence type="ECO:0000256" key="2">
    <source>
        <dbReference type="ARBA" id="ARBA00012438"/>
    </source>
</evidence>
<evidence type="ECO:0000259" key="8">
    <source>
        <dbReference type="PROSITE" id="PS50110"/>
    </source>
</evidence>
<keyword evidence="6" id="KW-0812">Transmembrane</keyword>
<evidence type="ECO:0000256" key="1">
    <source>
        <dbReference type="ARBA" id="ARBA00000085"/>
    </source>
</evidence>
<gene>
    <name evidence="9" type="ORF">JX001_02820</name>
</gene>
<evidence type="ECO:0000256" key="4">
    <source>
        <dbReference type="ARBA" id="ARBA00023012"/>
    </source>
</evidence>
<feature type="domain" description="Histidine kinase" evidence="7">
    <location>
        <begin position="208"/>
        <end position="425"/>
    </location>
</feature>
<dbReference type="SMART" id="SM00387">
    <property type="entry name" value="HATPase_c"/>
    <property type="match status" value="1"/>
</dbReference>
<dbReference type="InterPro" id="IPR011006">
    <property type="entry name" value="CheY-like_superfamily"/>
</dbReference>
<dbReference type="SUPFAM" id="SSF52172">
    <property type="entry name" value="CheY-like"/>
    <property type="match status" value="1"/>
</dbReference>
<dbReference type="PANTHER" id="PTHR45339">
    <property type="entry name" value="HYBRID SIGNAL TRANSDUCTION HISTIDINE KINASE J"/>
    <property type="match status" value="1"/>
</dbReference>
<dbReference type="CDD" id="cd17546">
    <property type="entry name" value="REC_hyHK_CKI1_RcsC-like"/>
    <property type="match status" value="1"/>
</dbReference>
<dbReference type="EMBL" id="CP070968">
    <property type="protein sequence ID" value="QSF54770.1"/>
    <property type="molecule type" value="Genomic_DNA"/>
</dbReference>
<dbReference type="Pfam" id="PF02518">
    <property type="entry name" value="HATPase_c"/>
    <property type="match status" value="1"/>
</dbReference>
<name>A0ABX7LPJ9_9CAUL</name>
<evidence type="ECO:0000256" key="6">
    <source>
        <dbReference type="SAM" id="Phobius"/>
    </source>
</evidence>
<keyword evidence="4" id="KW-0902">Two-component regulatory system</keyword>
<dbReference type="SUPFAM" id="SSF55874">
    <property type="entry name" value="ATPase domain of HSP90 chaperone/DNA topoisomerase II/histidine kinase"/>
    <property type="match status" value="1"/>
</dbReference>
<dbReference type="InterPro" id="IPR001789">
    <property type="entry name" value="Sig_transdc_resp-reg_receiver"/>
</dbReference>
<evidence type="ECO:0000313" key="9">
    <source>
        <dbReference type="EMBL" id="QSF54770.1"/>
    </source>
</evidence>
<keyword evidence="6" id="KW-0472">Membrane</keyword>
<keyword evidence="6" id="KW-1133">Transmembrane helix</keyword>
<accession>A0ABX7LPJ9</accession>
<dbReference type="PANTHER" id="PTHR45339:SF1">
    <property type="entry name" value="HYBRID SIGNAL TRANSDUCTION HISTIDINE KINASE J"/>
    <property type="match status" value="1"/>
</dbReference>
<evidence type="ECO:0000256" key="5">
    <source>
        <dbReference type="PROSITE-ProRule" id="PRU00169"/>
    </source>
</evidence>
<dbReference type="SMART" id="SM00448">
    <property type="entry name" value="REC"/>
    <property type="match status" value="1"/>
</dbReference>
<feature type="modified residue" description="4-aspartylphosphate" evidence="5">
    <location>
        <position position="495"/>
    </location>
</feature>